<dbReference type="EMBL" id="JAAGAX010000011">
    <property type="protein sequence ID" value="KAF2298239.1"/>
    <property type="molecule type" value="Genomic_DNA"/>
</dbReference>
<feature type="compositionally biased region" description="Basic residues" evidence="1">
    <location>
        <begin position="89"/>
        <end position="106"/>
    </location>
</feature>
<reference evidence="2 3" key="1">
    <citation type="journal article" date="2020" name="Mol. Plant">
        <title>The Chromosome-Based Rubber Tree Genome Provides New Insights into Spurge Genome Evolution and Rubber Biosynthesis.</title>
        <authorList>
            <person name="Liu J."/>
            <person name="Shi C."/>
            <person name="Shi C.C."/>
            <person name="Li W."/>
            <person name="Zhang Q.J."/>
            <person name="Zhang Y."/>
            <person name="Li K."/>
            <person name="Lu H.F."/>
            <person name="Shi C."/>
            <person name="Zhu S.T."/>
            <person name="Xiao Z.Y."/>
            <person name="Nan H."/>
            <person name="Yue Y."/>
            <person name="Zhu X.G."/>
            <person name="Wu Y."/>
            <person name="Hong X.N."/>
            <person name="Fan G.Y."/>
            <person name="Tong Y."/>
            <person name="Zhang D."/>
            <person name="Mao C.L."/>
            <person name="Liu Y.L."/>
            <person name="Hao S.J."/>
            <person name="Liu W.Q."/>
            <person name="Lv M.Q."/>
            <person name="Zhang H.B."/>
            <person name="Liu Y."/>
            <person name="Hu-Tang G.R."/>
            <person name="Wang J.P."/>
            <person name="Wang J.H."/>
            <person name="Sun Y.H."/>
            <person name="Ni S.B."/>
            <person name="Chen W.B."/>
            <person name="Zhang X.C."/>
            <person name="Jiao Y.N."/>
            <person name="Eichler E.E."/>
            <person name="Li G.H."/>
            <person name="Liu X."/>
            <person name="Gao L.Z."/>
        </authorList>
    </citation>
    <scope>NUCLEOTIDE SEQUENCE [LARGE SCALE GENOMIC DNA]</scope>
    <source>
        <strain evidence="3">cv. GT1</strain>
        <tissue evidence="2">Leaf</tissue>
    </source>
</reference>
<evidence type="ECO:0000313" key="2">
    <source>
        <dbReference type="EMBL" id="KAF2298239.1"/>
    </source>
</evidence>
<dbReference type="Proteomes" id="UP000467840">
    <property type="component" value="Chromosome 1"/>
</dbReference>
<evidence type="ECO:0000313" key="3">
    <source>
        <dbReference type="Proteomes" id="UP000467840"/>
    </source>
</evidence>
<sequence>MRLIGPSEAPTSHGERDNDMEDAATEEVAKTVLGLKSSPSCQGSYHPRKRWAVRGRNLQYPEVQEKWYCRSKRSRGNNAQGGAGIGARLRGRRSHLATRTGKVLKHSRKLKATGRMDMGEVLGGKGNSEADSTGEWSLPRRAKWPNIGCVVGDSQMRRTKLGNSHTRAHGALVGRTWWPHGRRHVAWWSGAKTTKWWTITWRPCVAPKWDLCAWTCMQREGQMKCRPFVRLVIVHVKGQVERTIWRHLARWDTCGLASGAK</sequence>
<evidence type="ECO:0000256" key="1">
    <source>
        <dbReference type="SAM" id="MobiDB-lite"/>
    </source>
</evidence>
<gene>
    <name evidence="2" type="ORF">GH714_020798</name>
</gene>
<name>A0A6A6LF18_HEVBR</name>
<organism evidence="2 3">
    <name type="scientific">Hevea brasiliensis</name>
    <name type="common">Para rubber tree</name>
    <name type="synonym">Siphonia brasiliensis</name>
    <dbReference type="NCBI Taxonomy" id="3981"/>
    <lineage>
        <taxon>Eukaryota</taxon>
        <taxon>Viridiplantae</taxon>
        <taxon>Streptophyta</taxon>
        <taxon>Embryophyta</taxon>
        <taxon>Tracheophyta</taxon>
        <taxon>Spermatophyta</taxon>
        <taxon>Magnoliopsida</taxon>
        <taxon>eudicotyledons</taxon>
        <taxon>Gunneridae</taxon>
        <taxon>Pentapetalae</taxon>
        <taxon>rosids</taxon>
        <taxon>fabids</taxon>
        <taxon>Malpighiales</taxon>
        <taxon>Euphorbiaceae</taxon>
        <taxon>Crotonoideae</taxon>
        <taxon>Micrandreae</taxon>
        <taxon>Hevea</taxon>
    </lineage>
</organism>
<accession>A0A6A6LF18</accession>
<protein>
    <submittedName>
        <fullName evidence="2">Uncharacterized protein</fullName>
    </submittedName>
</protein>
<feature type="region of interest" description="Disordered" evidence="1">
    <location>
        <begin position="71"/>
        <end position="106"/>
    </location>
</feature>
<proteinExistence type="predicted"/>
<keyword evidence="3" id="KW-1185">Reference proteome</keyword>
<feature type="region of interest" description="Disordered" evidence="1">
    <location>
        <begin position="1"/>
        <end position="21"/>
    </location>
</feature>
<comment type="caution">
    <text evidence="2">The sequence shown here is derived from an EMBL/GenBank/DDBJ whole genome shotgun (WGS) entry which is preliminary data.</text>
</comment>
<dbReference type="AlphaFoldDB" id="A0A6A6LF18"/>